<dbReference type="STRING" id="195883.A0A482XJW5"/>
<organism evidence="2 3">
    <name type="scientific">Laodelphax striatellus</name>
    <name type="common">Small brown planthopper</name>
    <name type="synonym">Delphax striatella</name>
    <dbReference type="NCBI Taxonomy" id="195883"/>
    <lineage>
        <taxon>Eukaryota</taxon>
        <taxon>Metazoa</taxon>
        <taxon>Ecdysozoa</taxon>
        <taxon>Arthropoda</taxon>
        <taxon>Hexapoda</taxon>
        <taxon>Insecta</taxon>
        <taxon>Pterygota</taxon>
        <taxon>Neoptera</taxon>
        <taxon>Paraneoptera</taxon>
        <taxon>Hemiptera</taxon>
        <taxon>Auchenorrhyncha</taxon>
        <taxon>Fulgoroidea</taxon>
        <taxon>Delphacidae</taxon>
        <taxon>Criomorphinae</taxon>
        <taxon>Laodelphax</taxon>
    </lineage>
</organism>
<proteinExistence type="predicted"/>
<feature type="compositionally biased region" description="Polar residues" evidence="1">
    <location>
        <begin position="60"/>
        <end position="75"/>
    </location>
</feature>
<dbReference type="PANTHER" id="PTHR23044:SF61">
    <property type="entry name" value="3'-5' EXORIBONUCLEASE 1-RELATED"/>
    <property type="match status" value="1"/>
</dbReference>
<dbReference type="GO" id="GO:0003676">
    <property type="term" value="F:nucleic acid binding"/>
    <property type="evidence" value="ECO:0007669"/>
    <property type="project" value="InterPro"/>
</dbReference>
<dbReference type="SMR" id="A0A482XJW5"/>
<dbReference type="Proteomes" id="UP000291343">
    <property type="component" value="Unassembled WGS sequence"/>
</dbReference>
<dbReference type="InParanoid" id="A0A482XJW5"/>
<reference evidence="2 3" key="1">
    <citation type="journal article" date="2017" name="Gigascience">
        <title>Genome sequence of the small brown planthopper, Laodelphax striatellus.</title>
        <authorList>
            <person name="Zhu J."/>
            <person name="Jiang F."/>
            <person name="Wang X."/>
            <person name="Yang P."/>
            <person name="Bao Y."/>
            <person name="Zhao W."/>
            <person name="Wang W."/>
            <person name="Lu H."/>
            <person name="Wang Q."/>
            <person name="Cui N."/>
            <person name="Li J."/>
            <person name="Chen X."/>
            <person name="Luo L."/>
            <person name="Yu J."/>
            <person name="Kang L."/>
            <person name="Cui F."/>
        </authorList>
    </citation>
    <scope>NUCLEOTIDE SEQUENCE [LARGE SCALE GENOMIC DNA]</scope>
    <source>
        <strain evidence="2">Lst14</strain>
    </source>
</reference>
<feature type="region of interest" description="Disordered" evidence="1">
    <location>
        <begin position="47"/>
        <end position="81"/>
    </location>
</feature>
<dbReference type="SUPFAM" id="SSF53098">
    <property type="entry name" value="Ribonuclease H-like"/>
    <property type="match status" value="1"/>
</dbReference>
<protein>
    <recommendedName>
        <fullName evidence="4">Exonuclease domain-containing protein</fullName>
    </recommendedName>
</protein>
<dbReference type="OrthoDB" id="448399at2759"/>
<accession>A0A482XJW5</accession>
<dbReference type="Gene3D" id="3.30.420.10">
    <property type="entry name" value="Ribonuclease H-like superfamily/Ribonuclease H"/>
    <property type="match status" value="1"/>
</dbReference>
<gene>
    <name evidence="2" type="ORF">LSTR_LSTR014929</name>
</gene>
<dbReference type="InterPro" id="IPR012337">
    <property type="entry name" value="RNaseH-like_sf"/>
</dbReference>
<evidence type="ECO:0000313" key="3">
    <source>
        <dbReference type="Proteomes" id="UP000291343"/>
    </source>
</evidence>
<dbReference type="PANTHER" id="PTHR23044">
    <property type="entry name" value="3'-5' EXONUCLEASE ERI1-RELATED"/>
    <property type="match status" value="1"/>
</dbReference>
<dbReference type="AlphaFoldDB" id="A0A482XJW5"/>
<sequence>MLQSFGVEFDGRLHCGLDDARNIANLLIHMIKDGVSIDINENIKENQMMDRRSNNHRRVSNTFKINNPRKNQHQNQKGEEKIDQEDLDFAMGLMSVRNEAVGELSNTK</sequence>
<name>A0A482XJW5_LAOST</name>
<comment type="caution">
    <text evidence="2">The sequence shown here is derived from an EMBL/GenBank/DDBJ whole genome shotgun (WGS) entry which is preliminary data.</text>
</comment>
<dbReference type="InterPro" id="IPR051274">
    <property type="entry name" value="3-5_Exoribonuclease"/>
</dbReference>
<evidence type="ECO:0000313" key="2">
    <source>
        <dbReference type="EMBL" id="RZF45608.1"/>
    </source>
</evidence>
<evidence type="ECO:0000256" key="1">
    <source>
        <dbReference type="SAM" id="MobiDB-lite"/>
    </source>
</evidence>
<dbReference type="InterPro" id="IPR036397">
    <property type="entry name" value="RNaseH_sf"/>
</dbReference>
<dbReference type="EMBL" id="QKKF02008582">
    <property type="protein sequence ID" value="RZF45608.1"/>
    <property type="molecule type" value="Genomic_DNA"/>
</dbReference>
<evidence type="ECO:0008006" key="4">
    <source>
        <dbReference type="Google" id="ProtNLM"/>
    </source>
</evidence>
<keyword evidence="3" id="KW-1185">Reference proteome</keyword>